<feature type="domain" description="PA14" evidence="3">
    <location>
        <begin position="1402"/>
        <end position="1538"/>
    </location>
</feature>
<dbReference type="NCBIfam" id="TIGR04183">
    <property type="entry name" value="Por_Secre_tail"/>
    <property type="match status" value="1"/>
</dbReference>
<evidence type="ECO:0000313" key="4">
    <source>
        <dbReference type="EMBL" id="GGF08503.1"/>
    </source>
</evidence>
<dbReference type="Pfam" id="PF07691">
    <property type="entry name" value="PA14"/>
    <property type="match status" value="5"/>
</dbReference>
<dbReference type="Gene3D" id="2.60.120.380">
    <property type="match status" value="5"/>
</dbReference>
<organism evidence="4 5">
    <name type="scientific">Hymenobacter cavernae</name>
    <dbReference type="NCBI Taxonomy" id="2044852"/>
    <lineage>
        <taxon>Bacteria</taxon>
        <taxon>Pseudomonadati</taxon>
        <taxon>Bacteroidota</taxon>
        <taxon>Cytophagia</taxon>
        <taxon>Cytophagales</taxon>
        <taxon>Hymenobacteraceae</taxon>
        <taxon>Hymenobacter</taxon>
    </lineage>
</organism>
<feature type="domain" description="PA14" evidence="3">
    <location>
        <begin position="1251"/>
        <end position="1387"/>
    </location>
</feature>
<feature type="region of interest" description="Disordered" evidence="1">
    <location>
        <begin position="1545"/>
        <end position="1571"/>
    </location>
</feature>
<name>A0ABQ1U1K7_9BACT</name>
<accession>A0ABQ1U1K7</accession>
<dbReference type="InterPro" id="IPR012334">
    <property type="entry name" value="Pectin_lyas_fold"/>
</dbReference>
<evidence type="ECO:0000256" key="1">
    <source>
        <dbReference type="SAM" id="MobiDB-lite"/>
    </source>
</evidence>
<keyword evidence="2" id="KW-0732">Signal</keyword>
<dbReference type="PROSITE" id="PS51820">
    <property type="entry name" value="PA14"/>
    <property type="match status" value="5"/>
</dbReference>
<dbReference type="InterPro" id="IPR006626">
    <property type="entry name" value="PbH1"/>
</dbReference>
<dbReference type="InterPro" id="IPR011050">
    <property type="entry name" value="Pectin_lyase_fold/virulence"/>
</dbReference>
<dbReference type="SUPFAM" id="SSF56988">
    <property type="entry name" value="Anthrax protective antigen"/>
    <property type="match status" value="5"/>
</dbReference>
<sequence>MKNRFTSLVLWLTLLCGGGYAPGAWAQTVIFNASPSAQPGEAISLQGSFSANAKVFLAAGSGSPVAAPILTQMAGQATVQVPSNLGLNLYQVWIEDGGQRSPAVFVNQARGQHFDSPEVAPGGRMRLFGRNLQLGGGGAQVRFVGAGGGDAQVDASQSDAYTLTFNAPGSLQAGTTYQVVVSNGRGGETTVDQKVKAISGGTDYFGLNVGWAPKINYYNNVYNVRTDGRLSRKATGNGNTDDHDAIQEAIDKAAGDGGGIVYLPAGTYKIAQGGGASLLMRNRVVVRGASKDQTTIKFGYGWPSSDKWGIIWDNTQQAGLVDLSMINVNESGNWTQNMTGKGTEVFMQRIRFDMNRGDWLWWANSDKLVMANSDFVQGVNPNAGYHGPIQLNDCSNFVVNNNNFTYAVDGLNLNGAHEGVFENNRVYRDGSARYPSSLVNHVLILNFAQNVAIVNNLFKVINGPAQNSNDGETIIAEGGGSGGGREDEECGTVSAAWGNMLQDNGKGWRQPRRHPVVAIVSGSGMGQWRNITSRNGNTLTLDRAWDVVPGSGTRYAIFNWGSRNWLVKGNTMEGNRRGITLYQNATTDVAIVDNKLINSGSIDLMPFQGDAGYQQFVPVYNTQIVGNNVAGTDGSNGVFIGVHTAQHLQAKTFGTSVVNLEVRGNTVTAHTPNIPAVVDDEFPEGYLNYLQFQQGGSRYNDEQIPAILGTIFQNNTAINCDNALYLNSGSYGTLICNTNLINTRNLVQDNRLIGVNHTSIGTASCMGSTVMALRTPENPDNTETGLTYKYYEGYWNHMPDVSTLSPLKAGNVNSFELGMRQRDYGYLVQYSGFIAVPADGQYTFFSNSDDGSRLYIGSTMVIDNDGPHEEKEKAGSIGLKAGIHAFTAEYWQSAGSQIFDVSYLGPGVPKQPMTSSVMRRASATAGAGLRTPENPASTTAGLDYKYMQGNWNQIPDFSASTPDKTGTTLFFDLSPRQRGTNYAMQYTGYVTVPTDGQYTFFTGSDDGSKLYIGSTLVVDNDGLHGYTEKSGTIGLKAGTHAITVSYLQGTGGQTLDVSYLGPNITKQAVPASALRRSTIVPLAAELRAPENPSNTTNGLDYNYYEGYWNQVPDVSGTSPIKTGVASSFNLNERQRNYSYSMRYTGYITVPTDGRYTFFTGSDDGSQLFIGSTLVVDNDGMHSYREESGTIGLQAGTHAITITYVQGAGGQTLDVSYLGPNINKQEIPASAFRRTATGGSTAGLRTPENPANTVGGLTFKYYEGYWNQVPNFSSLTPMSSGWAATANLDGRQRDSNYALQYTGYITVPTDGQYTFTTGSDDGSQLFIGSQLVVDNDGMHSYREQSGAIGLKAGTHAITITYVQGSGGQTLNVSYVGPNMTKQTIPASAYRRTINLRTPENPANAVAGLDYKYYEGYWNQLPNFNTINPKKTGTASTFDLSQRQRDYSYAIQYTGYITVPTDGQYTFTTGSDDGSQLFIGSQLVVDNDGLHAYREQSGAIGLQAGTHAITVAFLQGAGDQNLYVSYLDPNQVRQTVLTPFLRRVPGNSLAPTTSSRSSSSVAGGTADAQLQDNPNALNVYPNPSQGAFTVEFTSTATQAATLTLTDALGRQVQQQRVPVQAGFNQVPVQMTNAAEGIYQLSLVGTNGQRQVQKVVIKH</sequence>
<dbReference type="SMART" id="SM00758">
    <property type="entry name" value="PA14"/>
    <property type="match status" value="5"/>
</dbReference>
<dbReference type="InterPro" id="IPR026444">
    <property type="entry name" value="Secre_tail"/>
</dbReference>
<feature type="signal peptide" evidence="2">
    <location>
        <begin position="1"/>
        <end position="26"/>
    </location>
</feature>
<reference evidence="5" key="1">
    <citation type="journal article" date="2019" name="Int. J. Syst. Evol. Microbiol.">
        <title>The Global Catalogue of Microorganisms (GCM) 10K type strain sequencing project: providing services to taxonomists for standard genome sequencing and annotation.</title>
        <authorList>
            <consortium name="The Broad Institute Genomics Platform"/>
            <consortium name="The Broad Institute Genome Sequencing Center for Infectious Disease"/>
            <person name="Wu L."/>
            <person name="Ma J."/>
        </authorList>
    </citation>
    <scope>NUCLEOTIDE SEQUENCE [LARGE SCALE GENOMIC DNA]</scope>
    <source>
        <strain evidence="5">CGMCC 1.15197</strain>
    </source>
</reference>
<evidence type="ECO:0000256" key="2">
    <source>
        <dbReference type="SAM" id="SignalP"/>
    </source>
</evidence>
<gene>
    <name evidence="4" type="ORF">GCM10011383_19590</name>
</gene>
<evidence type="ECO:0000259" key="3">
    <source>
        <dbReference type="PROSITE" id="PS51820"/>
    </source>
</evidence>
<feature type="domain" description="PA14" evidence="3">
    <location>
        <begin position="937"/>
        <end position="1073"/>
    </location>
</feature>
<dbReference type="EMBL" id="BMHT01000003">
    <property type="protein sequence ID" value="GGF08503.1"/>
    <property type="molecule type" value="Genomic_DNA"/>
</dbReference>
<keyword evidence="5" id="KW-1185">Reference proteome</keyword>
<feature type="domain" description="PA14" evidence="3">
    <location>
        <begin position="1094"/>
        <end position="1230"/>
    </location>
</feature>
<dbReference type="Gene3D" id="2.160.20.10">
    <property type="entry name" value="Single-stranded right-handed beta-helix, Pectin lyase-like"/>
    <property type="match status" value="2"/>
</dbReference>
<dbReference type="SMART" id="SM00710">
    <property type="entry name" value="PbH1"/>
    <property type="match status" value="6"/>
</dbReference>
<evidence type="ECO:0000313" key="5">
    <source>
        <dbReference type="Proteomes" id="UP000632273"/>
    </source>
</evidence>
<feature type="chain" id="PRO_5047123912" description="PA14 domain-containing protein" evidence="2">
    <location>
        <begin position="27"/>
        <end position="1656"/>
    </location>
</feature>
<proteinExistence type="predicted"/>
<dbReference type="Proteomes" id="UP000632273">
    <property type="component" value="Unassembled WGS sequence"/>
</dbReference>
<feature type="domain" description="PA14" evidence="3">
    <location>
        <begin position="781"/>
        <end position="917"/>
    </location>
</feature>
<dbReference type="Pfam" id="PF18962">
    <property type="entry name" value="Por_Secre_tail"/>
    <property type="match status" value="1"/>
</dbReference>
<dbReference type="InterPro" id="IPR037524">
    <property type="entry name" value="PA14/GLEYA"/>
</dbReference>
<protein>
    <recommendedName>
        <fullName evidence="3">PA14 domain-containing protein</fullName>
    </recommendedName>
</protein>
<dbReference type="RefSeq" id="WP_188813591.1">
    <property type="nucleotide sequence ID" value="NZ_BMHT01000003.1"/>
</dbReference>
<dbReference type="SUPFAM" id="SSF51126">
    <property type="entry name" value="Pectin lyase-like"/>
    <property type="match status" value="1"/>
</dbReference>
<comment type="caution">
    <text evidence="4">The sequence shown here is derived from an EMBL/GenBank/DDBJ whole genome shotgun (WGS) entry which is preliminary data.</text>
</comment>
<dbReference type="InterPro" id="IPR011658">
    <property type="entry name" value="PA14_dom"/>
</dbReference>